<evidence type="ECO:0000256" key="7">
    <source>
        <dbReference type="ARBA" id="ARBA00022827"/>
    </source>
</evidence>
<evidence type="ECO:0000256" key="5">
    <source>
        <dbReference type="ARBA" id="ARBA00022679"/>
    </source>
</evidence>
<gene>
    <name evidence="11" type="ORF">H9622_14275</name>
</gene>
<proteinExistence type="predicted"/>
<evidence type="ECO:0000256" key="2">
    <source>
        <dbReference type="ARBA" id="ARBA00011955"/>
    </source>
</evidence>
<dbReference type="PANTHER" id="PTHR30040:SF2">
    <property type="entry name" value="FAD:PROTEIN FMN TRANSFERASE"/>
    <property type="match status" value="1"/>
</dbReference>
<comment type="cofactor">
    <cofactor evidence="1">
        <name>Mg(2+)</name>
        <dbReference type="ChEBI" id="CHEBI:18420"/>
    </cofactor>
</comment>
<accession>A0ABR8X600</accession>
<keyword evidence="12" id="KW-1185">Reference proteome</keyword>
<evidence type="ECO:0000256" key="1">
    <source>
        <dbReference type="ARBA" id="ARBA00001946"/>
    </source>
</evidence>
<dbReference type="GO" id="GO:0016740">
    <property type="term" value="F:transferase activity"/>
    <property type="evidence" value="ECO:0007669"/>
    <property type="project" value="UniProtKB-KW"/>
</dbReference>
<dbReference type="RefSeq" id="WP_191767093.1">
    <property type="nucleotide sequence ID" value="NZ_JACSPM010000006.1"/>
</dbReference>
<evidence type="ECO:0000256" key="8">
    <source>
        <dbReference type="ARBA" id="ARBA00022842"/>
    </source>
</evidence>
<keyword evidence="5 11" id="KW-0808">Transferase</keyword>
<reference evidence="11 12" key="1">
    <citation type="submission" date="2020-08" db="EMBL/GenBank/DDBJ databases">
        <title>A Genomic Blueprint of the Chicken Gut Microbiome.</title>
        <authorList>
            <person name="Gilroy R."/>
            <person name="Ravi A."/>
            <person name="Getino M."/>
            <person name="Pursley I."/>
            <person name="Horton D.L."/>
            <person name="Alikhan N.-F."/>
            <person name="Baker D."/>
            <person name="Gharbi K."/>
            <person name="Hall N."/>
            <person name="Watson M."/>
            <person name="Adriaenssens E.M."/>
            <person name="Foster-Nyarko E."/>
            <person name="Jarju S."/>
            <person name="Secka A."/>
            <person name="Antonio M."/>
            <person name="Oren A."/>
            <person name="Chaudhuri R."/>
            <person name="La Ragione R.M."/>
            <person name="Hildebrand F."/>
            <person name="Pallen M.J."/>
        </authorList>
    </citation>
    <scope>NUCLEOTIDE SEQUENCE [LARGE SCALE GENOMIC DNA]</scope>
    <source>
        <strain evidence="11 12">Sa1CUA4</strain>
    </source>
</reference>
<dbReference type="Gene3D" id="3.10.520.10">
    <property type="entry name" value="ApbE-like domains"/>
    <property type="match status" value="1"/>
</dbReference>
<dbReference type="PANTHER" id="PTHR30040">
    <property type="entry name" value="THIAMINE BIOSYNTHESIS LIPOPROTEIN APBE"/>
    <property type="match status" value="1"/>
</dbReference>
<keyword evidence="4" id="KW-0285">Flavoprotein</keyword>
<organism evidence="11 12">
    <name type="scientific">Microbacterium gallinarum</name>
    <dbReference type="NCBI Taxonomy" id="2762209"/>
    <lineage>
        <taxon>Bacteria</taxon>
        <taxon>Bacillati</taxon>
        <taxon>Actinomycetota</taxon>
        <taxon>Actinomycetes</taxon>
        <taxon>Micrococcales</taxon>
        <taxon>Microbacteriaceae</taxon>
        <taxon>Microbacterium</taxon>
    </lineage>
</organism>
<keyword evidence="7" id="KW-0274">FAD</keyword>
<evidence type="ECO:0000256" key="3">
    <source>
        <dbReference type="ARBA" id="ARBA00016337"/>
    </source>
</evidence>
<evidence type="ECO:0000313" key="12">
    <source>
        <dbReference type="Proteomes" id="UP000602532"/>
    </source>
</evidence>
<keyword evidence="8" id="KW-0460">Magnesium</keyword>
<keyword evidence="6" id="KW-0479">Metal-binding</keyword>
<dbReference type="InterPro" id="IPR003374">
    <property type="entry name" value="ApbE-like_sf"/>
</dbReference>
<evidence type="ECO:0000313" key="11">
    <source>
        <dbReference type="EMBL" id="MBD8024750.1"/>
    </source>
</evidence>
<comment type="caution">
    <text evidence="11">The sequence shown here is derived from an EMBL/GenBank/DDBJ whole genome shotgun (WGS) entry which is preliminary data.</text>
</comment>
<dbReference type="Proteomes" id="UP000602532">
    <property type="component" value="Unassembled WGS sequence"/>
</dbReference>
<protein>
    <recommendedName>
        <fullName evidence="3">FAD:protein FMN transferase</fullName>
        <ecNumber evidence="2">2.7.1.180</ecNumber>
    </recommendedName>
    <alternativeName>
        <fullName evidence="9">Flavin transferase</fullName>
    </alternativeName>
</protein>
<comment type="catalytic activity">
    <reaction evidence="10">
        <text>L-threonyl-[protein] + FAD = FMN-L-threonyl-[protein] + AMP + H(+)</text>
        <dbReference type="Rhea" id="RHEA:36847"/>
        <dbReference type="Rhea" id="RHEA-COMP:11060"/>
        <dbReference type="Rhea" id="RHEA-COMP:11061"/>
        <dbReference type="ChEBI" id="CHEBI:15378"/>
        <dbReference type="ChEBI" id="CHEBI:30013"/>
        <dbReference type="ChEBI" id="CHEBI:57692"/>
        <dbReference type="ChEBI" id="CHEBI:74257"/>
        <dbReference type="ChEBI" id="CHEBI:456215"/>
        <dbReference type="EC" id="2.7.1.180"/>
    </reaction>
</comment>
<sequence>MSGSEPAHPAVVPWRFDAIGTGWEVVTEEPLGGAVRRHVLSLVERFDQEWSRFRPDSIVSELGAAGGSVTAPADAAAMLDAYAELSAATSGAVNPLVGRSLERLGYGADYALTASEPVAAPADWTEALTWDRGILTLHRPATIDVGALGKGRLVDLVAAEVADAVDGSIVVDAGGDIAVRGAPQRIGLEHPFDERRAIGVWAVADAALCASAVNRRAWGDGLHHVLDARTGAPVRTVAATWAVAPTAMRADAIATALFFDGGPRLAHTWGVEWVRMTTDGRVEWSPGCGADLFTREASVER</sequence>
<dbReference type="Pfam" id="PF02424">
    <property type="entry name" value="ApbE"/>
    <property type="match status" value="1"/>
</dbReference>
<evidence type="ECO:0000256" key="10">
    <source>
        <dbReference type="ARBA" id="ARBA00048540"/>
    </source>
</evidence>
<dbReference type="InterPro" id="IPR024932">
    <property type="entry name" value="ApbE"/>
</dbReference>
<dbReference type="EMBL" id="JACSPM010000006">
    <property type="protein sequence ID" value="MBD8024750.1"/>
    <property type="molecule type" value="Genomic_DNA"/>
</dbReference>
<dbReference type="EC" id="2.7.1.180" evidence="2"/>
<dbReference type="SUPFAM" id="SSF143631">
    <property type="entry name" value="ApbE-like"/>
    <property type="match status" value="1"/>
</dbReference>
<evidence type="ECO:0000256" key="4">
    <source>
        <dbReference type="ARBA" id="ARBA00022630"/>
    </source>
</evidence>
<evidence type="ECO:0000256" key="9">
    <source>
        <dbReference type="ARBA" id="ARBA00031306"/>
    </source>
</evidence>
<evidence type="ECO:0000256" key="6">
    <source>
        <dbReference type="ARBA" id="ARBA00022723"/>
    </source>
</evidence>
<name>A0ABR8X600_9MICO</name>